<accession>I0WUB1</accession>
<sequence length="83" mass="9514">MFTPQFFSYLGVPLLLFFFDMMLDAFDQDGGLRVEPLVLGFHRCQLDDQHVRDVVLFVGFEDVVLEVRGARSRTSGCMLSFSM</sequence>
<protein>
    <submittedName>
        <fullName evidence="1">Uncharacterized protein</fullName>
    </submittedName>
</protein>
<comment type="caution">
    <text evidence="1">The sequence shown here is derived from an EMBL/GenBank/DDBJ whole genome shotgun (WGS) entry which is preliminary data.</text>
</comment>
<dbReference type="EMBL" id="AJJH01000047">
    <property type="protein sequence ID" value="EID79977.1"/>
    <property type="molecule type" value="Genomic_DNA"/>
</dbReference>
<dbReference type="AlphaFoldDB" id="I0WUB1"/>
<evidence type="ECO:0000313" key="2">
    <source>
        <dbReference type="Proteomes" id="UP000006447"/>
    </source>
</evidence>
<name>I0WUB1_RHOOP</name>
<dbReference type="Proteomes" id="UP000006447">
    <property type="component" value="Unassembled WGS sequence"/>
</dbReference>
<evidence type="ECO:0000313" key="1">
    <source>
        <dbReference type="EMBL" id="EID79977.1"/>
    </source>
</evidence>
<organism evidence="1 2">
    <name type="scientific">Rhodococcus opacus RKJ300 = JCM 13270</name>
    <dbReference type="NCBI Taxonomy" id="1165867"/>
    <lineage>
        <taxon>Bacteria</taxon>
        <taxon>Bacillati</taxon>
        <taxon>Actinomycetota</taxon>
        <taxon>Actinomycetes</taxon>
        <taxon>Mycobacteriales</taxon>
        <taxon>Nocardiaceae</taxon>
        <taxon>Rhodococcus</taxon>
    </lineage>
</organism>
<reference evidence="1 2" key="1">
    <citation type="journal article" date="2012" name="J. Bacteriol.">
        <title>Draft genome sequence of the nitrophenol-degrading actinomycete Rhodococcus imtechensis RKJ300.</title>
        <authorList>
            <person name="Vikram S."/>
            <person name="Kumar S."/>
            <person name="Subramanian S."/>
            <person name="Raghava G.P."/>
        </authorList>
    </citation>
    <scope>NUCLEOTIDE SEQUENCE [LARGE SCALE GENOMIC DNA]</scope>
    <source>
        <strain evidence="1 2">RKJ300</strain>
    </source>
</reference>
<gene>
    <name evidence="1" type="ORF">W59_10739</name>
</gene>
<proteinExistence type="predicted"/>